<dbReference type="CDD" id="cd16936">
    <property type="entry name" value="HATPase_RsbW-like"/>
    <property type="match status" value="1"/>
</dbReference>
<evidence type="ECO:0000256" key="2">
    <source>
        <dbReference type="SAM" id="MobiDB-lite"/>
    </source>
</evidence>
<feature type="region of interest" description="Disordered" evidence="2">
    <location>
        <begin position="325"/>
        <end position="366"/>
    </location>
</feature>
<evidence type="ECO:0000256" key="1">
    <source>
        <dbReference type="ARBA" id="ARBA00022801"/>
    </source>
</evidence>
<dbReference type="InterPro" id="IPR036457">
    <property type="entry name" value="PPM-type-like_dom_sf"/>
</dbReference>
<dbReference type="CDD" id="cd00130">
    <property type="entry name" value="PAS"/>
    <property type="match status" value="1"/>
</dbReference>
<dbReference type="SUPFAM" id="SSF55785">
    <property type="entry name" value="PYP-like sensor domain (PAS domain)"/>
    <property type="match status" value="1"/>
</dbReference>
<dbReference type="Pfam" id="PF08448">
    <property type="entry name" value="PAS_4"/>
    <property type="match status" value="1"/>
</dbReference>
<dbReference type="RefSeq" id="WP_380135570.1">
    <property type="nucleotide sequence ID" value="NZ_JBHLUI010000003.1"/>
</dbReference>
<dbReference type="Proteomes" id="UP001589748">
    <property type="component" value="Unassembled WGS sequence"/>
</dbReference>
<dbReference type="InterPro" id="IPR052016">
    <property type="entry name" value="Bact_Sigma-Reg"/>
</dbReference>
<dbReference type="InterPro" id="IPR000700">
    <property type="entry name" value="PAS-assoc_C"/>
</dbReference>
<dbReference type="SUPFAM" id="SSF55874">
    <property type="entry name" value="ATPase domain of HSP90 chaperone/DNA topoisomerase II/histidine kinase"/>
    <property type="match status" value="1"/>
</dbReference>
<accession>A0ABV5LS16</accession>
<dbReference type="Pfam" id="PF07228">
    <property type="entry name" value="SpoIIE"/>
    <property type="match status" value="1"/>
</dbReference>
<dbReference type="PANTHER" id="PTHR43156:SF2">
    <property type="entry name" value="STAGE II SPORULATION PROTEIN E"/>
    <property type="match status" value="1"/>
</dbReference>
<evidence type="ECO:0000259" key="3">
    <source>
        <dbReference type="PROSITE" id="PS50113"/>
    </source>
</evidence>
<dbReference type="Gene3D" id="3.30.450.20">
    <property type="entry name" value="PAS domain"/>
    <property type="match status" value="1"/>
</dbReference>
<reference evidence="4 5" key="1">
    <citation type="submission" date="2024-09" db="EMBL/GenBank/DDBJ databases">
        <authorList>
            <person name="Sun Q."/>
            <person name="Mori K."/>
        </authorList>
    </citation>
    <scope>NUCLEOTIDE SEQUENCE [LARGE SCALE GENOMIC DNA]</scope>
    <source>
        <strain evidence="4 5">TISTR 1856</strain>
    </source>
</reference>
<dbReference type="Gene3D" id="3.30.565.10">
    <property type="entry name" value="Histidine kinase-like ATPase, C-terminal domain"/>
    <property type="match status" value="1"/>
</dbReference>
<keyword evidence="1" id="KW-0378">Hydrolase</keyword>
<evidence type="ECO:0000313" key="4">
    <source>
        <dbReference type="EMBL" id="MFB9376894.1"/>
    </source>
</evidence>
<organism evidence="4 5">
    <name type="scientific">Kineococcus gynurae</name>
    <dbReference type="NCBI Taxonomy" id="452979"/>
    <lineage>
        <taxon>Bacteria</taxon>
        <taxon>Bacillati</taxon>
        <taxon>Actinomycetota</taxon>
        <taxon>Actinomycetes</taxon>
        <taxon>Kineosporiales</taxon>
        <taxon>Kineosporiaceae</taxon>
        <taxon>Kineococcus</taxon>
    </lineage>
</organism>
<dbReference type="PANTHER" id="PTHR43156">
    <property type="entry name" value="STAGE II SPORULATION PROTEIN E-RELATED"/>
    <property type="match status" value="1"/>
</dbReference>
<dbReference type="SUPFAM" id="SSF81606">
    <property type="entry name" value="PP2C-like"/>
    <property type="match status" value="1"/>
</dbReference>
<dbReference type="InterPro" id="IPR013656">
    <property type="entry name" value="PAS_4"/>
</dbReference>
<dbReference type="SMART" id="SM00331">
    <property type="entry name" value="PP2C_SIG"/>
    <property type="match status" value="1"/>
</dbReference>
<feature type="domain" description="PAC" evidence="3">
    <location>
        <begin position="194"/>
        <end position="248"/>
    </location>
</feature>
<feature type="region of interest" description="Disordered" evidence="2">
    <location>
        <begin position="401"/>
        <end position="421"/>
    </location>
</feature>
<feature type="compositionally biased region" description="Basic and acidic residues" evidence="2">
    <location>
        <begin position="331"/>
        <end position="347"/>
    </location>
</feature>
<dbReference type="InterPro" id="IPR036890">
    <property type="entry name" value="HATPase_C_sf"/>
</dbReference>
<dbReference type="InterPro" id="IPR000014">
    <property type="entry name" value="PAS"/>
</dbReference>
<name>A0ABV5LS16_9ACTN</name>
<dbReference type="InterPro" id="IPR001932">
    <property type="entry name" value="PPM-type_phosphatase-like_dom"/>
</dbReference>
<gene>
    <name evidence="4" type="ORF">ACFFVI_07925</name>
</gene>
<feature type="compositionally biased region" description="Basic and acidic residues" evidence="2">
    <location>
        <begin position="406"/>
        <end position="416"/>
    </location>
</feature>
<dbReference type="PROSITE" id="PS50113">
    <property type="entry name" value="PAC"/>
    <property type="match status" value="1"/>
</dbReference>
<evidence type="ECO:0000313" key="5">
    <source>
        <dbReference type="Proteomes" id="UP001589748"/>
    </source>
</evidence>
<dbReference type="EMBL" id="JBHMDM010000004">
    <property type="protein sequence ID" value="MFB9376894.1"/>
    <property type="molecule type" value="Genomic_DNA"/>
</dbReference>
<sequence length="825" mass="86219">MSDRPPVLGDGQAPAALLLVRPEVRASGLPGLSATVLAADAQALHWSGGARLPRDLDEWLAAAGIEGPGAGPDPWTDVVLGRAVPGRPLPGGRWLFATPTGAGEVLVEVSQLLGPGQTLLPDPGLVLHRRTTGPGTTRSATTGDFTVVWASGAFSRATGVAPKDVAGRGLRELVHERAAPTFWQDADRQVGRGEPVATRVLDSRDDGGTFLHRVQIVPLLDAAGEVSHLVSRHADVTATVLAEERLRGAQVAADAAGRRLDVVARLDDAAARSTPEAFTAIATVLLDAGLASEALVVLTGEGPFVPAGSAGEVVAAVGPTWAGLHGRSLGHRPDGVERVGERPDDASRPVPAPLPARAGEPGSPPARTLELLEEVGSHAAGPPWVVAAGSGDDAVGLLVVRPTPSRPEHPDRRRPGPELAPHDASVLVAAARRVGAVAERARWQARETSLAQTLQRSLLPQPVRVEGLEVWSHVAAEVEPARVGGDWCDVVQTSPDHVAVVVGDVVGHDAEAAAAMGRMRTVVRSSLADLDDPGAVLARVDQHSSRLGLGRPASLVLASLHRLDDGDWELSWSSAGHLPPLLRRASGHVEVLSEGTGTLVGVGSGRPRPTRHRALFPGDTLVFFTDGLIETRGREVHDGLAALIKAVSDSFADAAAGVGEELLDILGAAPEDDTAVVVVRVPAKPRPGSPDGAAPVPRRRRWLLRADPSSIGKARHATLRACAAWELEVGLQAEMVVSELVANAVLHGWGDVGLRLFDLDDRLRIEVEDDSPEHPRLVDARPEGTGGHGMRVVASLGDWGTTRTARGKIVWVEIPLARPPAPACT</sequence>
<comment type="caution">
    <text evidence="4">The sequence shown here is derived from an EMBL/GenBank/DDBJ whole genome shotgun (WGS) entry which is preliminary data.</text>
</comment>
<protein>
    <submittedName>
        <fullName evidence="4">SpoIIE family protein phosphatase</fullName>
    </submittedName>
</protein>
<dbReference type="Gene3D" id="3.60.40.10">
    <property type="entry name" value="PPM-type phosphatase domain"/>
    <property type="match status" value="1"/>
</dbReference>
<dbReference type="NCBIfam" id="TIGR00229">
    <property type="entry name" value="sensory_box"/>
    <property type="match status" value="1"/>
</dbReference>
<keyword evidence="5" id="KW-1185">Reference proteome</keyword>
<dbReference type="InterPro" id="IPR035965">
    <property type="entry name" value="PAS-like_dom_sf"/>
</dbReference>
<proteinExistence type="predicted"/>